<evidence type="ECO:0000313" key="1">
    <source>
        <dbReference type="Proteomes" id="UP000887576"/>
    </source>
</evidence>
<organism evidence="1 2">
    <name type="scientific">Panagrolaimus sp. JU765</name>
    <dbReference type="NCBI Taxonomy" id="591449"/>
    <lineage>
        <taxon>Eukaryota</taxon>
        <taxon>Metazoa</taxon>
        <taxon>Ecdysozoa</taxon>
        <taxon>Nematoda</taxon>
        <taxon>Chromadorea</taxon>
        <taxon>Rhabditida</taxon>
        <taxon>Tylenchina</taxon>
        <taxon>Panagrolaimomorpha</taxon>
        <taxon>Panagrolaimoidea</taxon>
        <taxon>Panagrolaimidae</taxon>
        <taxon>Panagrolaimus</taxon>
    </lineage>
</organism>
<evidence type="ECO:0000313" key="2">
    <source>
        <dbReference type="WBParaSite" id="JU765_v2.g17773.t1"/>
    </source>
</evidence>
<dbReference type="WBParaSite" id="JU765_v2.g17773.t1">
    <property type="protein sequence ID" value="JU765_v2.g17773.t1"/>
    <property type="gene ID" value="JU765_v2.g17773"/>
</dbReference>
<proteinExistence type="predicted"/>
<dbReference type="Proteomes" id="UP000887576">
    <property type="component" value="Unplaced"/>
</dbReference>
<name>A0AC34QN60_9BILA</name>
<sequence length="90" mass="10759">MQILQNFQESKRLSRKRRYSPPKWFKGEINEYNEIDPGRDLSEPKRFKFIPNSLPENFFPDECDPDNIPLNIIDDHPVSFSCINFEKRAN</sequence>
<reference evidence="2" key="1">
    <citation type="submission" date="2022-11" db="UniProtKB">
        <authorList>
            <consortium name="WormBaseParasite"/>
        </authorList>
    </citation>
    <scope>IDENTIFICATION</scope>
</reference>
<accession>A0AC34QN60</accession>
<protein>
    <submittedName>
        <fullName evidence="2">Uncharacterized protein</fullName>
    </submittedName>
</protein>